<feature type="region of interest" description="Disordered" evidence="1">
    <location>
        <begin position="1"/>
        <end position="87"/>
    </location>
</feature>
<feature type="compositionally biased region" description="Basic and acidic residues" evidence="1">
    <location>
        <begin position="59"/>
        <end position="71"/>
    </location>
</feature>
<dbReference type="Proteomes" id="UP000324616">
    <property type="component" value="Segment"/>
</dbReference>
<sequence length="87" mass="9436">MLPCVTGPTQGPPQSNLRSIYPPHARYCPKNPLSEKSKTEPEGGKGDAEPSPKPSNKITKLDLNLDLKKPLPPEGTVGKRRPHICLS</sequence>
<feature type="compositionally biased region" description="Polar residues" evidence="1">
    <location>
        <begin position="7"/>
        <end position="18"/>
    </location>
</feature>
<evidence type="ECO:0000313" key="2">
    <source>
        <dbReference type="EMBL" id="QCQ84867.1"/>
    </source>
</evidence>
<accession>A0A4P8PKD8</accession>
<protein>
    <submittedName>
        <fullName evidence="2">Uncharacterized protein</fullName>
    </submittedName>
</protein>
<evidence type="ECO:0000256" key="1">
    <source>
        <dbReference type="SAM" id="MobiDB-lite"/>
    </source>
</evidence>
<proteinExistence type="predicted"/>
<name>A0A4P8PKD8_9VIRU</name>
<reference evidence="2" key="1">
    <citation type="submission" date="2018-12" db="EMBL/GenBank/DDBJ databases">
        <title>Singled stranded DNA viruses identified in blackflies (Austrosimulium ungulatum) sampled in New Zealand.</title>
        <authorList>
            <person name="Kraberger S."/>
            <person name="Fontenele R.S."/>
            <person name="Schmidlin K."/>
            <person name="Walters M."/>
            <person name="Varsani A."/>
        </authorList>
    </citation>
    <scope>NUCLEOTIDE SEQUENCE [LARGE SCALE GENOMIC DNA]</scope>
    <source>
        <strain evidence="2">108</strain>
    </source>
</reference>
<dbReference type="EMBL" id="MK249181">
    <property type="protein sequence ID" value="QCQ84867.1"/>
    <property type="molecule type" value="Genomic_DNA"/>
</dbReference>
<organism evidence="2">
    <name type="scientific">Blackfly microvirus SF02</name>
    <dbReference type="NCBI Taxonomy" id="2576452"/>
    <lineage>
        <taxon>Viruses</taxon>
        <taxon>Monodnaviria</taxon>
        <taxon>Sangervirae</taxon>
        <taxon>Phixviricota</taxon>
        <taxon>Malgrandaviricetes</taxon>
        <taxon>Petitvirales</taxon>
        <taxon>Microviridae</taxon>
        <taxon>Microvirus</taxon>
    </lineage>
</organism>
<feature type="compositionally biased region" description="Basic and acidic residues" evidence="1">
    <location>
        <begin position="33"/>
        <end position="50"/>
    </location>
</feature>
<feature type="compositionally biased region" description="Basic residues" evidence="1">
    <location>
        <begin position="78"/>
        <end position="87"/>
    </location>
</feature>